<sequence length="73" mass="7936">MAIITVKEKTSLKLELDGGIVDGKQKIQSKSYNNVKTTAADEDLHSAAISLGGLYDKELLNVKKVEETSLTNE</sequence>
<protein>
    <submittedName>
        <fullName evidence="2">DUF1659 domain-containing protein</fullName>
    </submittedName>
</protein>
<dbReference type="Pfam" id="PF07872">
    <property type="entry name" value="DUF1659"/>
    <property type="match status" value="1"/>
</dbReference>
<proteinExistence type="predicted"/>
<evidence type="ECO:0000313" key="3">
    <source>
        <dbReference type="Proteomes" id="UP000601522"/>
    </source>
</evidence>
<organism evidence="2 3">
    <name type="scientific">Wansuia hejianensis</name>
    <dbReference type="NCBI Taxonomy" id="2763667"/>
    <lineage>
        <taxon>Bacteria</taxon>
        <taxon>Bacillati</taxon>
        <taxon>Bacillota</taxon>
        <taxon>Clostridia</taxon>
        <taxon>Lachnospirales</taxon>
        <taxon>Lachnospiraceae</taxon>
        <taxon>Wansuia</taxon>
    </lineage>
</organism>
<name>A0A926ILF1_9FIRM</name>
<dbReference type="Proteomes" id="UP000601522">
    <property type="component" value="Unassembled WGS sequence"/>
</dbReference>
<comment type="caution">
    <text evidence="2">The sequence shown here is derived from an EMBL/GenBank/DDBJ whole genome shotgun (WGS) entry which is preliminary data.</text>
</comment>
<dbReference type="RefSeq" id="WP_249322890.1">
    <property type="nucleotide sequence ID" value="NZ_JACRTK010000001.1"/>
</dbReference>
<accession>A0A926ILF1</accession>
<keyword evidence="3" id="KW-1185">Reference proteome</keyword>
<feature type="domain" description="DUF1659" evidence="1">
    <location>
        <begin position="2"/>
        <end position="72"/>
    </location>
</feature>
<evidence type="ECO:0000259" key="1">
    <source>
        <dbReference type="Pfam" id="PF07872"/>
    </source>
</evidence>
<dbReference type="AlphaFoldDB" id="A0A926ILF1"/>
<evidence type="ECO:0000313" key="2">
    <source>
        <dbReference type="EMBL" id="MBC8590069.1"/>
    </source>
</evidence>
<reference evidence="2 3" key="1">
    <citation type="submission" date="2020-08" db="EMBL/GenBank/DDBJ databases">
        <title>Genome public.</title>
        <authorList>
            <person name="Liu C."/>
            <person name="Sun Q."/>
        </authorList>
    </citation>
    <scope>NUCLEOTIDE SEQUENCE [LARGE SCALE GENOMIC DNA]</scope>
    <source>
        <strain evidence="2 3">NSJ-26</strain>
    </source>
</reference>
<dbReference type="InterPro" id="IPR012454">
    <property type="entry name" value="DUF1659"/>
</dbReference>
<gene>
    <name evidence="2" type="ORF">H8689_02810</name>
</gene>
<dbReference type="EMBL" id="JACRTK010000001">
    <property type="protein sequence ID" value="MBC8590069.1"/>
    <property type="molecule type" value="Genomic_DNA"/>
</dbReference>